<accession>A0A813J2Y3</accession>
<evidence type="ECO:0000313" key="2">
    <source>
        <dbReference type="EMBL" id="CAE8671898.1"/>
    </source>
</evidence>
<comment type="caution">
    <text evidence="2">The sequence shown here is derived from an EMBL/GenBank/DDBJ whole genome shotgun (WGS) entry which is preliminary data.</text>
</comment>
<gene>
    <name evidence="2" type="ORF">PGLA2088_LOCUS17820</name>
</gene>
<dbReference type="EMBL" id="CAJNNW010024240">
    <property type="protein sequence ID" value="CAE8671898.1"/>
    <property type="molecule type" value="Genomic_DNA"/>
</dbReference>
<comment type="similarity">
    <text evidence="1">Belongs to the PHAF1 family.</text>
</comment>
<organism evidence="2 3">
    <name type="scientific">Polarella glacialis</name>
    <name type="common">Dinoflagellate</name>
    <dbReference type="NCBI Taxonomy" id="89957"/>
    <lineage>
        <taxon>Eukaryota</taxon>
        <taxon>Sar</taxon>
        <taxon>Alveolata</taxon>
        <taxon>Dinophyceae</taxon>
        <taxon>Suessiales</taxon>
        <taxon>Suessiaceae</taxon>
        <taxon>Polarella</taxon>
    </lineage>
</organism>
<dbReference type="InterPro" id="IPR039156">
    <property type="entry name" value="PHAF1/BROMI"/>
</dbReference>
<dbReference type="Pfam" id="PF03676">
    <property type="entry name" value="PHAF1"/>
    <property type="match status" value="1"/>
</dbReference>
<dbReference type="PANTHER" id="PTHR13465:SF2">
    <property type="entry name" value="PHAGOSOME ASSEMBLY FACTOR 1"/>
    <property type="match status" value="1"/>
</dbReference>
<dbReference type="InterPro" id="IPR005373">
    <property type="entry name" value="PHAF1"/>
</dbReference>
<name>A0A813J2Y3_POLGL</name>
<evidence type="ECO:0000313" key="3">
    <source>
        <dbReference type="Proteomes" id="UP000626109"/>
    </source>
</evidence>
<dbReference type="AlphaFoldDB" id="A0A813J2Y3"/>
<evidence type="ECO:0000256" key="1">
    <source>
        <dbReference type="ARBA" id="ARBA00024339"/>
    </source>
</evidence>
<feature type="non-terminal residue" evidence="2">
    <location>
        <position position="227"/>
    </location>
</feature>
<dbReference type="Proteomes" id="UP000626109">
    <property type="component" value="Unassembled WGS sequence"/>
</dbReference>
<protein>
    <submittedName>
        <fullName evidence="2">Uncharacterized protein</fullName>
    </submittedName>
</protein>
<dbReference type="PANTHER" id="PTHR13465">
    <property type="entry name" value="UPF0183 PROTEIN"/>
    <property type="match status" value="1"/>
</dbReference>
<sequence>MAVGHGPSPWQLEPAQRVGPFALGMGVNEALAIVQKMGSLDHAEFSFDEQCPFDTDMCLRLPSLGLQLCFDAFQQDLRVIAVCLQAADHEASMLPTLAYGSRVFAGAMSQRAPPCLREVYQMFGPTWIGDFRPSGRAAYLLRYPGLTFEFPLPEDMVDMLAARGEHPTELPGMAAPSATRLWVFAAEAPSFLAPVSAMPELPEAVLVRPAVGVELQGKMLRFGSMPQ</sequence>
<reference evidence="2" key="1">
    <citation type="submission" date="2021-02" db="EMBL/GenBank/DDBJ databases">
        <authorList>
            <person name="Dougan E. K."/>
            <person name="Rhodes N."/>
            <person name="Thang M."/>
            <person name="Chan C."/>
        </authorList>
    </citation>
    <scope>NUCLEOTIDE SEQUENCE</scope>
</reference>
<proteinExistence type="inferred from homology"/>